<comment type="caution">
    <text evidence="2">The sequence shown here is derived from an EMBL/GenBank/DDBJ whole genome shotgun (WGS) entry which is preliminary data.</text>
</comment>
<dbReference type="EMBL" id="JBBDGM010000009">
    <property type="protein sequence ID" value="MEJ1088954.1"/>
    <property type="molecule type" value="Genomic_DNA"/>
</dbReference>
<dbReference type="Pfam" id="PF13460">
    <property type="entry name" value="NAD_binding_10"/>
    <property type="match status" value="1"/>
</dbReference>
<feature type="domain" description="NAD(P)-binding" evidence="1">
    <location>
        <begin position="8"/>
        <end position="159"/>
    </location>
</feature>
<proteinExistence type="predicted"/>
<organism evidence="2 3">
    <name type="scientific">Microbacterium bandirmense</name>
    <dbReference type="NCBI Taxonomy" id="3122050"/>
    <lineage>
        <taxon>Bacteria</taxon>
        <taxon>Bacillati</taxon>
        <taxon>Actinomycetota</taxon>
        <taxon>Actinomycetes</taxon>
        <taxon>Micrococcales</taxon>
        <taxon>Microbacteriaceae</taxon>
        <taxon>Microbacterium</taxon>
    </lineage>
</organism>
<reference evidence="2 3" key="1">
    <citation type="submission" date="2024-02" db="EMBL/GenBank/DDBJ databases">
        <authorList>
            <person name="Saticioglu I.B."/>
        </authorList>
    </citation>
    <scope>NUCLEOTIDE SEQUENCE [LARGE SCALE GENOMIC DNA]</scope>
    <source>
        <strain evidence="2 3">Mu-80</strain>
    </source>
</reference>
<name>A0ABU8LDU4_9MICO</name>
<dbReference type="Gene3D" id="3.40.50.720">
    <property type="entry name" value="NAD(P)-binding Rossmann-like Domain"/>
    <property type="match status" value="1"/>
</dbReference>
<dbReference type="InterPro" id="IPR051606">
    <property type="entry name" value="Polyketide_Oxido-like"/>
</dbReference>
<evidence type="ECO:0000259" key="1">
    <source>
        <dbReference type="Pfam" id="PF13460"/>
    </source>
</evidence>
<dbReference type="PANTHER" id="PTHR43355">
    <property type="entry name" value="FLAVIN REDUCTASE (NADPH)"/>
    <property type="match status" value="1"/>
</dbReference>
<protein>
    <submittedName>
        <fullName evidence="2">NAD(P)H-binding protein</fullName>
    </submittedName>
</protein>
<evidence type="ECO:0000313" key="3">
    <source>
        <dbReference type="Proteomes" id="UP001371224"/>
    </source>
</evidence>
<dbReference type="InterPro" id="IPR016040">
    <property type="entry name" value="NAD(P)-bd_dom"/>
</dbReference>
<dbReference type="PANTHER" id="PTHR43355:SF2">
    <property type="entry name" value="FLAVIN REDUCTASE (NADPH)"/>
    <property type="match status" value="1"/>
</dbReference>
<keyword evidence="3" id="KW-1185">Reference proteome</keyword>
<dbReference type="SUPFAM" id="SSF51735">
    <property type="entry name" value="NAD(P)-binding Rossmann-fold domains"/>
    <property type="match status" value="1"/>
</dbReference>
<evidence type="ECO:0000313" key="2">
    <source>
        <dbReference type="EMBL" id="MEJ1088954.1"/>
    </source>
</evidence>
<gene>
    <name evidence="2" type="ORF">WDU99_11560</name>
</gene>
<dbReference type="InterPro" id="IPR036291">
    <property type="entry name" value="NAD(P)-bd_dom_sf"/>
</dbReference>
<dbReference type="RefSeq" id="WP_337332614.1">
    <property type="nucleotide sequence ID" value="NZ_JBBDGM010000009.1"/>
</dbReference>
<accession>A0ABU8LDU4</accession>
<dbReference type="Proteomes" id="UP001371224">
    <property type="component" value="Unassembled WGS sequence"/>
</dbReference>
<sequence>MSRIVVIGGTGYAGSHIVREAVSRGHSVISVARSVPAERVEGAVYLEGNILDVPGLLEQIDEAEVVIQALSPRGDMVGKVRPATAELVAALPENVRVGVVGGAGGSLIAPDGPRLIDSGFPEEFKAEASEAIGVLEDLQADTSGRDWFFIHPAGGFGNWAPGERTGAYRDGGPVMVTDDNGDSYISGPDLGVAFVDEIENPRHSRENFAVGY</sequence>